<dbReference type="PROSITE" id="PS01064">
    <property type="entry name" value="PYRIDOX_OXIDASE"/>
    <property type="match status" value="1"/>
</dbReference>
<feature type="binding site" evidence="5">
    <location>
        <position position="123"/>
    </location>
    <ligand>
        <name>substrate</name>
    </ligand>
</feature>
<comment type="function">
    <text evidence="5">Catalyzes the oxidation of either pyridoxine 5'-phosphate (PNP) or pyridoxamine 5'-phosphate (PMP) into pyridoxal 5'-phosphate (PLP).</text>
</comment>
<dbReference type="Gene3D" id="2.30.110.10">
    <property type="entry name" value="Electron Transport, Fmn-binding Protein, Chain A"/>
    <property type="match status" value="1"/>
</dbReference>
<evidence type="ECO:0000256" key="5">
    <source>
        <dbReference type="HAMAP-Rule" id="MF_01629"/>
    </source>
</evidence>
<feature type="binding site" evidence="5">
    <location>
        <position position="195"/>
    </location>
    <ligand>
        <name>FMN</name>
        <dbReference type="ChEBI" id="CHEBI:58210"/>
    </ligand>
</feature>
<keyword evidence="9" id="KW-1185">Reference proteome</keyword>
<dbReference type="Pfam" id="PF10590">
    <property type="entry name" value="PNP_phzG_C"/>
    <property type="match status" value="1"/>
</dbReference>
<dbReference type="InterPro" id="IPR011576">
    <property type="entry name" value="Pyridox_Oxase_N"/>
</dbReference>
<feature type="binding site" evidence="5">
    <location>
        <begin position="61"/>
        <end position="66"/>
    </location>
    <ligand>
        <name>FMN</name>
        <dbReference type="ChEBI" id="CHEBI:58210"/>
    </ligand>
</feature>
<comment type="subunit">
    <text evidence="5">Homodimer.</text>
</comment>
<comment type="pathway">
    <text evidence="5">Cofactor metabolism; pyridoxal 5'-phosphate salvage; pyridoxal 5'-phosphate from pyridoxamine 5'-phosphate: step 1/1.</text>
</comment>
<evidence type="ECO:0000256" key="1">
    <source>
        <dbReference type="ARBA" id="ARBA00007301"/>
    </source>
</evidence>
<keyword evidence="5" id="KW-0664">Pyridoxine biosynthesis</keyword>
<dbReference type="HAMAP" id="MF_01629">
    <property type="entry name" value="PdxH"/>
    <property type="match status" value="1"/>
</dbReference>
<name>A0ABT7SU88_9ALTE</name>
<feature type="binding site" evidence="5">
    <location>
        <position position="82"/>
    </location>
    <ligand>
        <name>FMN</name>
        <dbReference type="ChEBI" id="CHEBI:58210"/>
    </ligand>
</feature>
<keyword evidence="4 5" id="KW-0560">Oxidoreductase</keyword>
<dbReference type="PANTHER" id="PTHR10851">
    <property type="entry name" value="PYRIDOXINE-5-PHOSPHATE OXIDASE"/>
    <property type="match status" value="1"/>
</dbReference>
<comment type="catalytic activity">
    <reaction evidence="5">
        <text>pyridoxamine 5'-phosphate + O2 + H2O = pyridoxal 5'-phosphate + H2O2 + NH4(+)</text>
        <dbReference type="Rhea" id="RHEA:15817"/>
        <dbReference type="ChEBI" id="CHEBI:15377"/>
        <dbReference type="ChEBI" id="CHEBI:15379"/>
        <dbReference type="ChEBI" id="CHEBI:16240"/>
        <dbReference type="ChEBI" id="CHEBI:28938"/>
        <dbReference type="ChEBI" id="CHEBI:58451"/>
        <dbReference type="ChEBI" id="CHEBI:597326"/>
        <dbReference type="EC" id="1.4.3.5"/>
    </reaction>
</comment>
<evidence type="ECO:0000259" key="7">
    <source>
        <dbReference type="Pfam" id="PF10590"/>
    </source>
</evidence>
<evidence type="ECO:0000256" key="3">
    <source>
        <dbReference type="ARBA" id="ARBA00022643"/>
    </source>
</evidence>
<comment type="cofactor">
    <cofactor evidence="5">
        <name>FMN</name>
        <dbReference type="ChEBI" id="CHEBI:58210"/>
    </cofactor>
    <text evidence="5">Binds 1 FMN per subunit.</text>
</comment>
<dbReference type="EC" id="1.4.3.5" evidence="5"/>
<feature type="binding site" evidence="5">
    <location>
        <begin position="191"/>
        <end position="193"/>
    </location>
    <ligand>
        <name>substrate</name>
    </ligand>
</feature>
<accession>A0ABT7SU88</accession>
<dbReference type="RefSeq" id="WP_289363863.1">
    <property type="nucleotide sequence ID" value="NZ_JAUCBP010000002.1"/>
</dbReference>
<dbReference type="PIRSF" id="PIRSF000190">
    <property type="entry name" value="Pyd_amn-ph_oxd"/>
    <property type="match status" value="1"/>
</dbReference>
<feature type="domain" description="Pyridoxamine 5'-phosphate oxidase N-terminal" evidence="6">
    <location>
        <begin position="34"/>
        <end position="158"/>
    </location>
</feature>
<evidence type="ECO:0000313" key="8">
    <source>
        <dbReference type="EMBL" id="MDM7859762.1"/>
    </source>
</evidence>
<keyword evidence="3 5" id="KW-0288">FMN</keyword>
<gene>
    <name evidence="5 8" type="primary">pdxH</name>
    <name evidence="8" type="ORF">QTP81_03975</name>
</gene>
<feature type="binding site" evidence="5">
    <location>
        <begin position="140"/>
        <end position="141"/>
    </location>
    <ligand>
        <name>FMN</name>
        <dbReference type="ChEBI" id="CHEBI:58210"/>
    </ligand>
</feature>
<dbReference type="NCBIfam" id="NF004231">
    <property type="entry name" value="PRK05679.1"/>
    <property type="match status" value="1"/>
</dbReference>
<dbReference type="Pfam" id="PF01243">
    <property type="entry name" value="PNPOx_N"/>
    <property type="match status" value="1"/>
</dbReference>
<dbReference type="InterPro" id="IPR019740">
    <property type="entry name" value="Pyridox_Oxase_CS"/>
</dbReference>
<dbReference type="EMBL" id="JAUCBP010000002">
    <property type="protein sequence ID" value="MDM7859762.1"/>
    <property type="molecule type" value="Genomic_DNA"/>
</dbReference>
<evidence type="ECO:0000259" key="6">
    <source>
        <dbReference type="Pfam" id="PF01243"/>
    </source>
</evidence>
<dbReference type="InterPro" id="IPR012349">
    <property type="entry name" value="Split_barrel_FMN-bd"/>
</dbReference>
<feature type="binding site" evidence="5">
    <location>
        <position position="105"/>
    </location>
    <ligand>
        <name>FMN</name>
        <dbReference type="ChEBI" id="CHEBI:58210"/>
    </ligand>
</feature>
<dbReference type="Proteomes" id="UP001234343">
    <property type="component" value="Unassembled WGS sequence"/>
</dbReference>
<keyword evidence="2 5" id="KW-0285">Flavoprotein</keyword>
<dbReference type="InterPro" id="IPR000659">
    <property type="entry name" value="Pyridox_Oxase"/>
</dbReference>
<comment type="similarity">
    <text evidence="1 5">Belongs to the pyridoxamine 5'-phosphate oxidase family.</text>
</comment>
<comment type="pathway">
    <text evidence="5">Cofactor metabolism; pyridoxal 5'-phosphate salvage; pyridoxal 5'-phosphate from pyridoxine 5'-phosphate: step 1/1.</text>
</comment>
<organism evidence="8 9">
    <name type="scientific">Alteromonas arenosi</name>
    <dbReference type="NCBI Taxonomy" id="3055817"/>
    <lineage>
        <taxon>Bacteria</taxon>
        <taxon>Pseudomonadati</taxon>
        <taxon>Pseudomonadota</taxon>
        <taxon>Gammaproteobacteria</taxon>
        <taxon>Alteromonadales</taxon>
        <taxon>Alteromonadaceae</taxon>
        <taxon>Alteromonas/Salinimonas group</taxon>
        <taxon>Alteromonas</taxon>
    </lineage>
</organism>
<sequence length="213" mass="24293">MSELADLRRSYTKGRLSESDLTESPFDLFDRWLKQVIDSGLPDPTAMTVATVDADGQPSQRIVLLKDVSPEGFVFFTNLGSRKASELASNPKVSLHFPWYVLERQVRVCGAAQPLSRAAVAKYFLSRPKESQLAAWASQQSKPISTRELLMTQFSQLKQKFAKGEVPVPDFWGGYLVKPHQIEFWQGGEHRMHDRFEYNLTDNGQWQTQRLMP</sequence>
<feature type="binding site" evidence="5">
    <location>
        <position position="185"/>
    </location>
    <ligand>
        <name>FMN</name>
        <dbReference type="ChEBI" id="CHEBI:58210"/>
    </ligand>
</feature>
<feature type="binding site" evidence="5">
    <location>
        <begin position="76"/>
        <end position="77"/>
    </location>
    <ligand>
        <name>FMN</name>
        <dbReference type="ChEBI" id="CHEBI:58210"/>
    </ligand>
</feature>
<proteinExistence type="inferred from homology"/>
<evidence type="ECO:0000313" key="9">
    <source>
        <dbReference type="Proteomes" id="UP001234343"/>
    </source>
</evidence>
<feature type="domain" description="Pyridoxine 5'-phosphate oxidase dimerisation C-terminal" evidence="7">
    <location>
        <begin position="172"/>
        <end position="213"/>
    </location>
</feature>
<comment type="catalytic activity">
    <reaction evidence="5">
        <text>pyridoxine 5'-phosphate + O2 = pyridoxal 5'-phosphate + H2O2</text>
        <dbReference type="Rhea" id="RHEA:15149"/>
        <dbReference type="ChEBI" id="CHEBI:15379"/>
        <dbReference type="ChEBI" id="CHEBI:16240"/>
        <dbReference type="ChEBI" id="CHEBI:58589"/>
        <dbReference type="ChEBI" id="CHEBI:597326"/>
        <dbReference type="EC" id="1.4.3.5"/>
    </reaction>
</comment>
<feature type="binding site" evidence="5">
    <location>
        <position position="83"/>
    </location>
    <ligand>
        <name>FMN</name>
        <dbReference type="ChEBI" id="CHEBI:58210"/>
    </ligand>
</feature>
<protein>
    <recommendedName>
        <fullName evidence="5">Pyridoxine/pyridoxamine 5'-phosphate oxidase</fullName>
        <ecNumber evidence="5">1.4.3.5</ecNumber>
    </recommendedName>
    <alternativeName>
        <fullName evidence="5">PNP/PMP oxidase</fullName>
        <shortName evidence="5">PNPOx</shortName>
    </alternativeName>
    <alternativeName>
        <fullName evidence="5">Pyridoxal 5'-phosphate synthase</fullName>
    </alternativeName>
</protein>
<dbReference type="PANTHER" id="PTHR10851:SF0">
    <property type="entry name" value="PYRIDOXINE-5'-PHOSPHATE OXIDASE"/>
    <property type="match status" value="1"/>
</dbReference>
<dbReference type="NCBIfam" id="TIGR00558">
    <property type="entry name" value="pdxH"/>
    <property type="match status" value="1"/>
</dbReference>
<dbReference type="SUPFAM" id="SSF50475">
    <property type="entry name" value="FMN-binding split barrel"/>
    <property type="match status" value="1"/>
</dbReference>
<feature type="binding site" evidence="5">
    <location>
        <position position="131"/>
    </location>
    <ligand>
        <name>substrate</name>
    </ligand>
</feature>
<comment type="caution">
    <text evidence="8">The sequence shown here is derived from an EMBL/GenBank/DDBJ whole genome shotgun (WGS) entry which is preliminary data.</text>
</comment>
<feature type="binding site" evidence="5">
    <location>
        <position position="66"/>
    </location>
    <ligand>
        <name>substrate</name>
    </ligand>
</feature>
<dbReference type="GO" id="GO:0004733">
    <property type="term" value="F:pyridoxamine phosphate oxidase activity"/>
    <property type="evidence" value="ECO:0007669"/>
    <property type="project" value="UniProtKB-EC"/>
</dbReference>
<evidence type="ECO:0000256" key="2">
    <source>
        <dbReference type="ARBA" id="ARBA00022630"/>
    </source>
</evidence>
<feature type="binding site" evidence="5">
    <location>
        <position position="127"/>
    </location>
    <ligand>
        <name>substrate</name>
    </ligand>
</feature>
<reference evidence="8 9" key="1">
    <citation type="submission" date="2023-06" db="EMBL/GenBank/DDBJ databases">
        <title>Alteromonas sp. ASW11-36 isolated from intertidal sand.</title>
        <authorList>
            <person name="Li Y."/>
        </authorList>
    </citation>
    <scope>NUCLEOTIDE SEQUENCE [LARGE SCALE GENOMIC DNA]</scope>
    <source>
        <strain evidence="8 9">ASW11-36</strain>
    </source>
</reference>
<evidence type="ECO:0000256" key="4">
    <source>
        <dbReference type="ARBA" id="ARBA00023002"/>
    </source>
</evidence>
<dbReference type="InterPro" id="IPR019576">
    <property type="entry name" value="Pyridoxamine_oxidase_dimer_C"/>
</dbReference>